<sequence length="143" mass="16952">MQRLFAISLVVLVIFPFLSCRKHDALSNIRRGDFSIVCKDTYRGQLRFLGEGKEHKGFVDALRREIERNSNVLDLISERFYTIPYNAYRFKFAALDERKNLMVLRYFARIIEHPVYAGYQIQFLFDLESQKLLMVYTSEVPLE</sequence>
<reference evidence="1 2" key="1">
    <citation type="journal article" date="2015" name="Microbiome">
        <title>Genomic resolution of linkages in carbon, nitrogen, and sulfur cycling among widespread estuary sediment bacteria.</title>
        <authorList>
            <person name="Baker B.J."/>
            <person name="Lazar C.S."/>
            <person name="Teske A.P."/>
            <person name="Dick G.J."/>
        </authorList>
    </citation>
    <scope>NUCLEOTIDE SEQUENCE [LARGE SCALE GENOMIC DNA]</scope>
    <source>
        <strain evidence="1">SM23_42</strain>
    </source>
</reference>
<gene>
    <name evidence="1" type="ORF">AMJ83_08420</name>
</gene>
<accession>A0A0S8FU25</accession>
<dbReference type="STRING" id="1703779.AMJ83_08420"/>
<protein>
    <submittedName>
        <fullName evidence="1">Uncharacterized protein</fullName>
    </submittedName>
</protein>
<proteinExistence type="predicted"/>
<evidence type="ECO:0000313" key="1">
    <source>
        <dbReference type="EMBL" id="KPK63085.1"/>
    </source>
</evidence>
<name>A0A0S8FU25_UNCW3</name>
<organism evidence="1 2">
    <name type="scientific">candidate division WOR_3 bacterium SM23_42</name>
    <dbReference type="NCBI Taxonomy" id="1703779"/>
    <lineage>
        <taxon>Bacteria</taxon>
        <taxon>Bacteria division WOR-3</taxon>
    </lineage>
</organism>
<evidence type="ECO:0000313" key="2">
    <source>
        <dbReference type="Proteomes" id="UP000051373"/>
    </source>
</evidence>
<dbReference type="Proteomes" id="UP000051373">
    <property type="component" value="Unassembled WGS sequence"/>
</dbReference>
<dbReference type="AlphaFoldDB" id="A0A0S8FU25"/>
<dbReference type="EMBL" id="LJUJ01000019">
    <property type="protein sequence ID" value="KPK63085.1"/>
    <property type="molecule type" value="Genomic_DNA"/>
</dbReference>
<comment type="caution">
    <text evidence="1">The sequence shown here is derived from an EMBL/GenBank/DDBJ whole genome shotgun (WGS) entry which is preliminary data.</text>
</comment>